<comment type="caution">
    <text evidence="7">The sequence shown here is derived from an EMBL/GenBank/DDBJ whole genome shotgun (WGS) entry which is preliminary data.</text>
</comment>
<evidence type="ECO:0000313" key="7">
    <source>
        <dbReference type="EMBL" id="CAG2225809.1"/>
    </source>
</evidence>
<protein>
    <submittedName>
        <fullName evidence="7">BIRC2_3</fullName>
    </submittedName>
</protein>
<dbReference type="InterPro" id="IPR050784">
    <property type="entry name" value="IAP"/>
</dbReference>
<dbReference type="AlphaFoldDB" id="A0A8S3T5W0"/>
<dbReference type="GO" id="GO:0005737">
    <property type="term" value="C:cytoplasm"/>
    <property type="evidence" value="ECO:0007669"/>
    <property type="project" value="TreeGrafter"/>
</dbReference>
<dbReference type="Pfam" id="PF13920">
    <property type="entry name" value="zf-C3HC4_3"/>
    <property type="match status" value="1"/>
</dbReference>
<proteinExistence type="inferred from homology"/>
<sequence length="157" mass="17789">MGVHVYVHRSIKYNTSTLRQVSFQHWPPYLTQSPDEMASAGFFFTDITYPALYETISGIEESNVVQWEAEDLTKPVMVTQVDKAKADQELELSIKSLKEENQNLKDHQTCKICLDEPIEIVFLPCSHLAACVSCAPALRRCPICRETIQRGVKAIIC</sequence>
<dbReference type="InterPro" id="IPR001370">
    <property type="entry name" value="BIR_rpt"/>
</dbReference>
<comment type="similarity">
    <text evidence="1">Belongs to the IAP family.</text>
</comment>
<dbReference type="PANTHER" id="PTHR10044:SF139">
    <property type="entry name" value="DEATH-ASSOCIATED INHIBITOR OF APOPTOSIS 2"/>
    <property type="match status" value="1"/>
</dbReference>
<dbReference type="InterPro" id="IPR001841">
    <property type="entry name" value="Znf_RING"/>
</dbReference>
<dbReference type="OrthoDB" id="6288000at2759"/>
<accession>A0A8S3T5W0</accession>
<feature type="domain" description="RING-type" evidence="6">
    <location>
        <begin position="110"/>
        <end position="145"/>
    </location>
</feature>
<dbReference type="FunFam" id="1.10.1170.10:FF:000002">
    <property type="entry name" value="Baculoviral IAP repeat containing 7"/>
    <property type="match status" value="1"/>
</dbReference>
<dbReference type="SUPFAM" id="SSF57924">
    <property type="entry name" value="Inhibitor of apoptosis (IAP) repeat"/>
    <property type="match status" value="1"/>
</dbReference>
<dbReference type="Proteomes" id="UP000683360">
    <property type="component" value="Unassembled WGS sequence"/>
</dbReference>
<dbReference type="SMART" id="SM00184">
    <property type="entry name" value="RING"/>
    <property type="match status" value="1"/>
</dbReference>
<evidence type="ECO:0000259" key="6">
    <source>
        <dbReference type="PROSITE" id="PS50089"/>
    </source>
</evidence>
<keyword evidence="8" id="KW-1185">Reference proteome</keyword>
<dbReference type="GO" id="GO:0008270">
    <property type="term" value="F:zinc ion binding"/>
    <property type="evidence" value="ECO:0007669"/>
    <property type="project" value="UniProtKB-KW"/>
</dbReference>
<keyword evidence="4" id="KW-0862">Zinc</keyword>
<evidence type="ECO:0000256" key="4">
    <source>
        <dbReference type="ARBA" id="ARBA00022833"/>
    </source>
</evidence>
<keyword evidence="3 5" id="KW-0863">Zinc-finger</keyword>
<dbReference type="PANTHER" id="PTHR10044">
    <property type="entry name" value="INHIBITOR OF APOPTOSIS"/>
    <property type="match status" value="1"/>
</dbReference>
<evidence type="ECO:0000313" key="8">
    <source>
        <dbReference type="Proteomes" id="UP000683360"/>
    </source>
</evidence>
<evidence type="ECO:0000256" key="3">
    <source>
        <dbReference type="ARBA" id="ARBA00022771"/>
    </source>
</evidence>
<dbReference type="GO" id="GO:0051726">
    <property type="term" value="P:regulation of cell cycle"/>
    <property type="evidence" value="ECO:0007669"/>
    <property type="project" value="TreeGrafter"/>
</dbReference>
<evidence type="ECO:0000256" key="5">
    <source>
        <dbReference type="PROSITE-ProRule" id="PRU00175"/>
    </source>
</evidence>
<dbReference type="InterPro" id="IPR013083">
    <property type="entry name" value="Znf_RING/FYVE/PHD"/>
</dbReference>
<reference evidence="7" key="1">
    <citation type="submission" date="2021-03" db="EMBL/GenBank/DDBJ databases">
        <authorList>
            <person name="Bekaert M."/>
        </authorList>
    </citation>
    <scope>NUCLEOTIDE SEQUENCE</scope>
</reference>
<dbReference type="SUPFAM" id="SSF57850">
    <property type="entry name" value="RING/U-box"/>
    <property type="match status" value="1"/>
</dbReference>
<dbReference type="PROSITE" id="PS50143">
    <property type="entry name" value="BIR_REPEAT_2"/>
    <property type="match status" value="1"/>
</dbReference>
<keyword evidence="2" id="KW-0479">Metal-binding</keyword>
<evidence type="ECO:0000256" key="1">
    <source>
        <dbReference type="ARBA" id="ARBA00006672"/>
    </source>
</evidence>
<gene>
    <name evidence="7" type="ORF">MEDL_38933</name>
</gene>
<evidence type="ECO:0000256" key="2">
    <source>
        <dbReference type="ARBA" id="ARBA00022723"/>
    </source>
</evidence>
<dbReference type="EMBL" id="CAJPWZ010001861">
    <property type="protein sequence ID" value="CAG2225809.1"/>
    <property type="molecule type" value="Genomic_DNA"/>
</dbReference>
<dbReference type="GO" id="GO:0005634">
    <property type="term" value="C:nucleus"/>
    <property type="evidence" value="ECO:0007669"/>
    <property type="project" value="TreeGrafter"/>
</dbReference>
<dbReference type="Gene3D" id="3.30.40.10">
    <property type="entry name" value="Zinc/RING finger domain, C3HC4 (zinc finger)"/>
    <property type="match status" value="1"/>
</dbReference>
<dbReference type="Gene3D" id="1.10.1170.10">
    <property type="entry name" value="Inhibitor Of Apoptosis Protein (2mihbC-IAP-1), Chain A"/>
    <property type="match status" value="1"/>
</dbReference>
<name>A0A8S3T5W0_MYTED</name>
<dbReference type="PROSITE" id="PS50089">
    <property type="entry name" value="ZF_RING_2"/>
    <property type="match status" value="1"/>
</dbReference>
<organism evidence="7 8">
    <name type="scientific">Mytilus edulis</name>
    <name type="common">Blue mussel</name>
    <dbReference type="NCBI Taxonomy" id="6550"/>
    <lineage>
        <taxon>Eukaryota</taxon>
        <taxon>Metazoa</taxon>
        <taxon>Spiralia</taxon>
        <taxon>Lophotrochozoa</taxon>
        <taxon>Mollusca</taxon>
        <taxon>Bivalvia</taxon>
        <taxon>Autobranchia</taxon>
        <taxon>Pteriomorphia</taxon>
        <taxon>Mytilida</taxon>
        <taxon>Mytiloidea</taxon>
        <taxon>Mytilidae</taxon>
        <taxon>Mytilinae</taxon>
        <taxon>Mytilus</taxon>
    </lineage>
</organism>